<dbReference type="SUPFAM" id="SSF54523">
    <property type="entry name" value="Pili subunits"/>
    <property type="match status" value="1"/>
</dbReference>
<comment type="caution">
    <text evidence="11">The sequence shown here is derived from an EMBL/GenBank/DDBJ whole genome shotgun (WGS) entry which is preliminary data.</text>
</comment>
<dbReference type="Gene3D" id="3.30.1300.30">
    <property type="entry name" value="GSPII I/J protein-like"/>
    <property type="match status" value="1"/>
</dbReference>
<evidence type="ECO:0000259" key="10">
    <source>
        <dbReference type="Pfam" id="PF02501"/>
    </source>
</evidence>
<dbReference type="GO" id="GO:0005886">
    <property type="term" value="C:plasma membrane"/>
    <property type="evidence" value="ECO:0007669"/>
    <property type="project" value="UniProtKB-SubCell"/>
</dbReference>
<evidence type="ECO:0000256" key="8">
    <source>
        <dbReference type="ARBA" id="ARBA00023136"/>
    </source>
</evidence>
<dbReference type="AlphaFoldDB" id="A0A0M2V2J8"/>
<reference evidence="11 12" key="1">
    <citation type="submission" date="2015-03" db="EMBL/GenBank/DDBJ databases">
        <title>Draft genome sequences of two protease-producing strains of Arsukibacterium isolated from two cold and alkaline environments.</title>
        <authorList>
            <person name="Lylloff J.E."/>
            <person name="Skov L.B."/>
            <person name="Jepsen M."/>
            <person name="Hallin P.F."/>
            <person name="Sorensen S.J."/>
            <person name="Stougaard P."/>
            <person name="Glaring M.A."/>
        </authorList>
    </citation>
    <scope>NUCLEOTIDE SEQUENCE [LARGE SCALE GENOMIC DNA]</scope>
    <source>
        <strain evidence="11 12">GCM72</strain>
    </source>
</reference>
<dbReference type="InterPro" id="IPR003413">
    <property type="entry name" value="T2SS_GspI_C"/>
</dbReference>
<keyword evidence="12" id="KW-1185">Reference proteome</keyword>
<feature type="transmembrane region" description="Helical" evidence="9">
    <location>
        <begin position="6"/>
        <end position="26"/>
    </location>
</feature>
<gene>
    <name evidence="11" type="ORF">WG68_14995</name>
</gene>
<evidence type="ECO:0000313" key="11">
    <source>
        <dbReference type="EMBL" id="KKO44599.1"/>
    </source>
</evidence>
<dbReference type="GO" id="GO:0015627">
    <property type="term" value="C:type II protein secretion system complex"/>
    <property type="evidence" value="ECO:0007669"/>
    <property type="project" value="UniProtKB-UniRule"/>
</dbReference>
<keyword evidence="6 9" id="KW-0812">Transmembrane</keyword>
<comment type="similarity">
    <text evidence="2 9">Belongs to the GSP I family.</text>
</comment>
<dbReference type="PROSITE" id="PS00409">
    <property type="entry name" value="PROKAR_NTER_METHYL"/>
    <property type="match status" value="1"/>
</dbReference>
<dbReference type="RefSeq" id="WP_046558525.1">
    <property type="nucleotide sequence ID" value="NZ_LAHO01000015.1"/>
</dbReference>
<dbReference type="PANTHER" id="PTHR38779:SF2">
    <property type="entry name" value="TYPE II SECRETION SYSTEM PROTEIN I-RELATED"/>
    <property type="match status" value="1"/>
</dbReference>
<keyword evidence="5 9" id="KW-0997">Cell inner membrane</keyword>
<dbReference type="InterPro" id="IPR045584">
    <property type="entry name" value="Pilin-like"/>
</dbReference>
<dbReference type="GO" id="GO:0015628">
    <property type="term" value="P:protein secretion by the type II secretion system"/>
    <property type="evidence" value="ECO:0007669"/>
    <property type="project" value="UniProtKB-UniRule"/>
</dbReference>
<dbReference type="EMBL" id="LAHO01000015">
    <property type="protein sequence ID" value="KKO44599.1"/>
    <property type="molecule type" value="Genomic_DNA"/>
</dbReference>
<evidence type="ECO:0000256" key="5">
    <source>
        <dbReference type="ARBA" id="ARBA00022519"/>
    </source>
</evidence>
<evidence type="ECO:0000256" key="3">
    <source>
        <dbReference type="ARBA" id="ARBA00022475"/>
    </source>
</evidence>
<accession>A0A0M2V2J8</accession>
<keyword evidence="4 9" id="KW-0488">Methylation</keyword>
<evidence type="ECO:0000256" key="7">
    <source>
        <dbReference type="ARBA" id="ARBA00022989"/>
    </source>
</evidence>
<evidence type="ECO:0000256" key="9">
    <source>
        <dbReference type="RuleBase" id="RU368030"/>
    </source>
</evidence>
<dbReference type="STRING" id="336831.WG68_14995"/>
<sequence>MPSRGFTLLELLVAMAIFATAGLAIMQASSGHIRALSQIEELTIASYVANNQLQLALLEPNWPPRELLQGEVDMANRQWLWRQQASTVPDADLRQLVVTVTLAEQPDDVLYQLTTFIGKPSG</sequence>
<name>A0A0M2V2J8_9GAMM</name>
<evidence type="ECO:0000256" key="2">
    <source>
        <dbReference type="ARBA" id="ARBA00008358"/>
    </source>
</evidence>
<dbReference type="NCBIfam" id="TIGR01707">
    <property type="entry name" value="gspI"/>
    <property type="match status" value="1"/>
</dbReference>
<dbReference type="PATRIC" id="fig|336831.14.peg.1168"/>
<dbReference type="Pfam" id="PF07963">
    <property type="entry name" value="N_methyl"/>
    <property type="match status" value="1"/>
</dbReference>
<comment type="subunit">
    <text evidence="9">Type II secretion is composed of four main components: the outer membrane complex, the inner membrane complex, the cytoplasmic secretion ATPase and the periplasm-spanning pseudopilus.</text>
</comment>
<evidence type="ECO:0000256" key="6">
    <source>
        <dbReference type="ARBA" id="ARBA00022692"/>
    </source>
</evidence>
<evidence type="ECO:0000256" key="1">
    <source>
        <dbReference type="ARBA" id="ARBA00004377"/>
    </source>
</evidence>
<comment type="function">
    <text evidence="9">Component of the type II secretion system required for the energy-dependent secretion of extracellular factors such as proteases and toxins from the periplasm.</text>
</comment>
<evidence type="ECO:0000313" key="12">
    <source>
        <dbReference type="Proteomes" id="UP000034228"/>
    </source>
</evidence>
<protein>
    <recommendedName>
        <fullName evidence="9">Type II secretion system protein I</fullName>
        <shortName evidence="9">T2SS minor pseudopilin I</shortName>
    </recommendedName>
</protein>
<keyword evidence="3" id="KW-1003">Cell membrane</keyword>
<dbReference type="NCBIfam" id="TIGR02532">
    <property type="entry name" value="IV_pilin_GFxxxE"/>
    <property type="match status" value="1"/>
</dbReference>
<dbReference type="PANTHER" id="PTHR38779">
    <property type="entry name" value="TYPE II SECRETION SYSTEM PROTEIN I-RELATED"/>
    <property type="match status" value="1"/>
</dbReference>
<dbReference type="Pfam" id="PF02501">
    <property type="entry name" value="T2SSI"/>
    <property type="match status" value="1"/>
</dbReference>
<comment type="subcellular location">
    <subcellularLocation>
        <location evidence="1 9">Cell inner membrane</location>
        <topology evidence="1 9">Single-pass membrane protein</topology>
    </subcellularLocation>
</comment>
<dbReference type="InterPro" id="IPR010052">
    <property type="entry name" value="T2SS_protein-GspI"/>
</dbReference>
<keyword evidence="7 9" id="KW-1133">Transmembrane helix</keyword>
<proteinExistence type="inferred from homology"/>
<dbReference type="OrthoDB" id="6121517at2"/>
<organism evidence="11 12">
    <name type="scientific">Arsukibacterium ikkense</name>
    <dbReference type="NCBI Taxonomy" id="336831"/>
    <lineage>
        <taxon>Bacteria</taxon>
        <taxon>Pseudomonadati</taxon>
        <taxon>Pseudomonadota</taxon>
        <taxon>Gammaproteobacteria</taxon>
        <taxon>Chromatiales</taxon>
        <taxon>Chromatiaceae</taxon>
        <taxon>Arsukibacterium</taxon>
    </lineage>
</organism>
<dbReference type="Proteomes" id="UP000034228">
    <property type="component" value="Unassembled WGS sequence"/>
</dbReference>
<evidence type="ECO:0000256" key="4">
    <source>
        <dbReference type="ARBA" id="ARBA00022481"/>
    </source>
</evidence>
<dbReference type="InterPro" id="IPR012902">
    <property type="entry name" value="N_methyl_site"/>
</dbReference>
<feature type="domain" description="Type II secretion system protein GspI C-terminal" evidence="10">
    <location>
        <begin position="40"/>
        <end position="117"/>
    </location>
</feature>
<keyword evidence="8 9" id="KW-0472">Membrane</keyword>
<comment type="PTM">
    <text evidence="9">Cleaved by prepilin peptidase.</text>
</comment>